<dbReference type="Proteomes" id="UP000319671">
    <property type="component" value="Unassembled WGS sequence"/>
</dbReference>
<sequence length="71" mass="8191">MKGVDHLGSPIQNKNTQVDFLKHRLNMFIDVLDAIDPEDADLEDIDRLIAMLDDMESKCREFNNREVSESV</sequence>
<comment type="caution">
    <text evidence="1">The sequence shown here is derived from an EMBL/GenBank/DDBJ whole genome shotgun (WGS) entry which is preliminary data.</text>
</comment>
<dbReference type="EMBL" id="VIVN01000013">
    <property type="protein sequence ID" value="TWD94558.1"/>
    <property type="molecule type" value="Genomic_DNA"/>
</dbReference>
<evidence type="ECO:0000313" key="1">
    <source>
        <dbReference type="EMBL" id="TWD94558.1"/>
    </source>
</evidence>
<organism evidence="1 2">
    <name type="scientific">Neobacillus bataviensis</name>
    <dbReference type="NCBI Taxonomy" id="220685"/>
    <lineage>
        <taxon>Bacteria</taxon>
        <taxon>Bacillati</taxon>
        <taxon>Bacillota</taxon>
        <taxon>Bacilli</taxon>
        <taxon>Bacillales</taxon>
        <taxon>Bacillaceae</taxon>
        <taxon>Neobacillus</taxon>
    </lineage>
</organism>
<gene>
    <name evidence="1" type="ORF">FB550_11391</name>
</gene>
<protein>
    <submittedName>
        <fullName evidence="1">Uncharacterized protein</fullName>
    </submittedName>
</protein>
<keyword evidence="2" id="KW-1185">Reference proteome</keyword>
<dbReference type="NCBIfam" id="NF040878">
    <property type="entry name" value="SE1561_fam"/>
    <property type="match status" value="1"/>
</dbReference>
<dbReference type="InterPro" id="IPR047670">
    <property type="entry name" value="YfjT-like"/>
</dbReference>
<evidence type="ECO:0000313" key="2">
    <source>
        <dbReference type="Proteomes" id="UP000319671"/>
    </source>
</evidence>
<name>A0A561CUQ3_9BACI</name>
<accession>A0A561CUQ3</accession>
<reference evidence="1 2" key="1">
    <citation type="submission" date="2019-06" db="EMBL/GenBank/DDBJ databases">
        <title>Sorghum-associated microbial communities from plants grown in Nebraska, USA.</title>
        <authorList>
            <person name="Schachtman D."/>
        </authorList>
    </citation>
    <scope>NUCLEOTIDE SEQUENCE [LARGE SCALE GENOMIC DNA]</scope>
    <source>
        <strain evidence="1 2">2482</strain>
    </source>
</reference>
<dbReference type="AlphaFoldDB" id="A0A561CUQ3"/>
<proteinExistence type="predicted"/>